<evidence type="ECO:0000259" key="7">
    <source>
        <dbReference type="Pfam" id="PF02470"/>
    </source>
</evidence>
<evidence type="ECO:0000256" key="2">
    <source>
        <dbReference type="ARBA" id="ARBA00022475"/>
    </source>
</evidence>
<dbReference type="PANTHER" id="PTHR30462:SF2">
    <property type="entry name" value="INTERMEMBRANE TRANSPORT PROTEIN PQIB"/>
    <property type="match status" value="1"/>
</dbReference>
<comment type="caution">
    <text evidence="8">The sequence shown here is derived from an EMBL/GenBank/DDBJ whole genome shotgun (WGS) entry which is preliminary data.</text>
</comment>
<feature type="non-terminal residue" evidence="8">
    <location>
        <position position="1"/>
    </location>
</feature>
<dbReference type="PANTHER" id="PTHR30462">
    <property type="entry name" value="INTERMEMBRANE TRANSPORT PROTEIN PQIB-RELATED"/>
    <property type="match status" value="1"/>
</dbReference>
<feature type="non-terminal residue" evidence="8">
    <location>
        <position position="212"/>
    </location>
</feature>
<evidence type="ECO:0000256" key="6">
    <source>
        <dbReference type="ARBA" id="ARBA00023136"/>
    </source>
</evidence>
<dbReference type="InterPro" id="IPR051800">
    <property type="entry name" value="PqiA-PqiB_transport"/>
</dbReference>
<dbReference type="Proteomes" id="UP000586067">
    <property type="component" value="Unassembled WGS sequence"/>
</dbReference>
<keyword evidence="5" id="KW-1133">Transmembrane helix</keyword>
<evidence type="ECO:0000256" key="1">
    <source>
        <dbReference type="ARBA" id="ARBA00004533"/>
    </source>
</evidence>
<evidence type="ECO:0000313" key="9">
    <source>
        <dbReference type="Proteomes" id="UP000586067"/>
    </source>
</evidence>
<dbReference type="InterPro" id="IPR003399">
    <property type="entry name" value="Mce/MlaD"/>
</dbReference>
<keyword evidence="9" id="KW-1185">Reference proteome</keyword>
<dbReference type="RefSeq" id="WP_168827689.1">
    <property type="nucleotide sequence ID" value="NZ_JABAEK010000054.1"/>
</dbReference>
<organism evidence="8 9">
    <name type="scientific">Marinomonas profundi</name>
    <dbReference type="NCBI Taxonomy" id="2726122"/>
    <lineage>
        <taxon>Bacteria</taxon>
        <taxon>Pseudomonadati</taxon>
        <taxon>Pseudomonadota</taxon>
        <taxon>Gammaproteobacteria</taxon>
        <taxon>Oceanospirillales</taxon>
        <taxon>Oceanospirillaceae</taxon>
        <taxon>Marinomonas</taxon>
    </lineage>
</organism>
<sequence>LFNGHGIGHLTNIKYDSEKKSFVAKAIINPQFNEMITDGAQFWVEKTAISFSKIENIGNIIGGNYIAFLPDDNFINKPQSSRFLVHDSQQPIMPPITIKLQADNATGLTTGAPVNYQGIQIGKIDQIDFSDNGQHIDVLINIENKYQYLINENSHFYLLSGINIDATISRINIQTAPIQNLVSGGISLYNTTPVSKTNVATYNKNKVFHLYP</sequence>
<keyword evidence="2" id="KW-1003">Cell membrane</keyword>
<keyword evidence="4" id="KW-0812">Transmembrane</keyword>
<name>A0A847RB14_9GAMM</name>
<evidence type="ECO:0000256" key="5">
    <source>
        <dbReference type="ARBA" id="ARBA00022989"/>
    </source>
</evidence>
<dbReference type="Pfam" id="PF02470">
    <property type="entry name" value="MlaD"/>
    <property type="match status" value="1"/>
</dbReference>
<feature type="domain" description="Mce/MlaD" evidence="7">
    <location>
        <begin position="95"/>
        <end position="156"/>
    </location>
</feature>
<reference evidence="8 9" key="1">
    <citation type="submission" date="2020-04" db="EMBL/GenBank/DDBJ databases">
        <title>Marinomonas sp. M1K-6 isolated from the deep seawater of the Mariana Trench.</title>
        <authorList>
            <person name="Li Y."/>
        </authorList>
    </citation>
    <scope>NUCLEOTIDE SEQUENCE [LARGE SCALE GENOMIC DNA]</scope>
    <source>
        <strain evidence="8 9">M1K-6</strain>
    </source>
</reference>
<evidence type="ECO:0000256" key="3">
    <source>
        <dbReference type="ARBA" id="ARBA00022519"/>
    </source>
</evidence>
<dbReference type="GO" id="GO:0005886">
    <property type="term" value="C:plasma membrane"/>
    <property type="evidence" value="ECO:0007669"/>
    <property type="project" value="UniProtKB-SubCell"/>
</dbReference>
<evidence type="ECO:0000256" key="4">
    <source>
        <dbReference type="ARBA" id="ARBA00022692"/>
    </source>
</evidence>
<keyword evidence="3" id="KW-0997">Cell inner membrane</keyword>
<accession>A0A847RB14</accession>
<gene>
    <name evidence="8" type="ORF">HGG82_16655</name>
</gene>
<evidence type="ECO:0000313" key="8">
    <source>
        <dbReference type="EMBL" id="NLQ19216.1"/>
    </source>
</evidence>
<dbReference type="AlphaFoldDB" id="A0A847RB14"/>
<proteinExistence type="predicted"/>
<dbReference type="EMBL" id="JABAEK010000054">
    <property type="protein sequence ID" value="NLQ19216.1"/>
    <property type="molecule type" value="Genomic_DNA"/>
</dbReference>
<keyword evidence="6" id="KW-0472">Membrane</keyword>
<protein>
    <submittedName>
        <fullName evidence="8">MCE family protein</fullName>
    </submittedName>
</protein>
<comment type="subcellular location">
    <subcellularLocation>
        <location evidence="1">Cell inner membrane</location>
    </subcellularLocation>
</comment>